<gene>
    <name evidence="1" type="ordered locus">TREPR_2236</name>
</gene>
<dbReference type="KEGG" id="tpi:TREPR_2236"/>
<reference evidence="1 2" key="2">
    <citation type="journal article" date="2011" name="ISME J.">
        <title>RNA-seq reveals cooperative metabolic interactions between two termite-gut spirochete species in co-culture.</title>
        <authorList>
            <person name="Rosenthal A.Z."/>
            <person name="Matson E.G."/>
            <person name="Eldar A."/>
            <person name="Leadbetter J.R."/>
        </authorList>
    </citation>
    <scope>NUCLEOTIDE SEQUENCE [LARGE SCALE GENOMIC DNA]</scope>
    <source>
        <strain evidence="2">ATCC BAA-887 / DSM 12427 / ZAS-2</strain>
    </source>
</reference>
<organism evidence="1 2">
    <name type="scientific">Treponema primitia (strain ATCC BAA-887 / DSM 12427 / ZAS-2)</name>
    <dbReference type="NCBI Taxonomy" id="545694"/>
    <lineage>
        <taxon>Bacteria</taxon>
        <taxon>Pseudomonadati</taxon>
        <taxon>Spirochaetota</taxon>
        <taxon>Spirochaetia</taxon>
        <taxon>Spirochaetales</taxon>
        <taxon>Treponemataceae</taxon>
        <taxon>Treponema</taxon>
    </lineage>
</organism>
<dbReference type="Proteomes" id="UP000009223">
    <property type="component" value="Chromosome"/>
</dbReference>
<dbReference type="EMBL" id="CP001843">
    <property type="protein sequence ID" value="AEF87022.1"/>
    <property type="molecule type" value="Genomic_DNA"/>
</dbReference>
<protein>
    <submittedName>
        <fullName evidence="1">Uncharacterized protein</fullName>
    </submittedName>
</protein>
<proteinExistence type="predicted"/>
<dbReference type="AlphaFoldDB" id="F5YIG7"/>
<name>F5YIG7_TREPZ</name>
<dbReference type="OrthoDB" id="361667at2"/>
<reference evidence="2" key="1">
    <citation type="submission" date="2009-12" db="EMBL/GenBank/DDBJ databases">
        <title>Complete sequence of Treponema primitia strain ZAS-2.</title>
        <authorList>
            <person name="Tetu S.G."/>
            <person name="Matson E."/>
            <person name="Ren Q."/>
            <person name="Seshadri R."/>
            <person name="Elbourne L."/>
            <person name="Hassan K.A."/>
            <person name="Durkin A."/>
            <person name="Radune D."/>
            <person name="Mohamoud Y."/>
            <person name="Shay R."/>
            <person name="Jin S."/>
            <person name="Zhang X."/>
            <person name="Lucey K."/>
            <person name="Ballor N.R."/>
            <person name="Ottesen E."/>
            <person name="Rosenthal R."/>
            <person name="Allen A."/>
            <person name="Leadbetter J.R."/>
            <person name="Paulsen I.T."/>
        </authorList>
    </citation>
    <scope>NUCLEOTIDE SEQUENCE [LARGE SCALE GENOMIC DNA]</scope>
    <source>
        <strain evidence="2">ATCC BAA-887 / DSM 12427 / ZAS-2</strain>
    </source>
</reference>
<keyword evidence="2" id="KW-1185">Reference proteome</keyword>
<accession>F5YIG7</accession>
<dbReference type="eggNOG" id="ENOG5031DQN">
    <property type="taxonomic scope" value="Bacteria"/>
</dbReference>
<evidence type="ECO:0000313" key="2">
    <source>
        <dbReference type="Proteomes" id="UP000009223"/>
    </source>
</evidence>
<dbReference type="RefSeq" id="WP_015707954.1">
    <property type="nucleotide sequence ID" value="NC_015578.1"/>
</dbReference>
<dbReference type="HOGENOM" id="CLU_1260994_0_0_12"/>
<evidence type="ECO:0000313" key="1">
    <source>
        <dbReference type="EMBL" id="AEF87022.1"/>
    </source>
</evidence>
<sequence>MKKQNTGGDGSLKTPLRFVVLIPHRDLAGPLGTHSGSLFAAGMAGAFSFPNLAPLALVSRPFSRPELRSLALDIRKSITGTALDGDGKINPGPPVLQPCPGFHSFYGLSLDIPPSPLPYPGVLYPFPALALCLALIEAGTEAALENAKAVHTNLTGFRAAMVANLSIKPLSDGGTGRGGGEPNYSFTWRIGPPCWLPSPRYLQRNSPRNFSPRNQQEEP</sequence>
<dbReference type="STRING" id="545694.TREPR_2236"/>